<keyword evidence="2" id="KW-1185">Reference proteome</keyword>
<dbReference type="Proteomes" id="UP001159042">
    <property type="component" value="Unassembled WGS sequence"/>
</dbReference>
<feature type="non-terminal residue" evidence="1">
    <location>
        <position position="1"/>
    </location>
</feature>
<evidence type="ECO:0000313" key="1">
    <source>
        <dbReference type="EMBL" id="KAJ8924514.1"/>
    </source>
</evidence>
<dbReference type="AlphaFoldDB" id="A0AAV8WD86"/>
<evidence type="ECO:0000313" key="2">
    <source>
        <dbReference type="Proteomes" id="UP001159042"/>
    </source>
</evidence>
<accession>A0AAV8WD86</accession>
<comment type="caution">
    <text evidence="1">The sequence shown here is derived from an EMBL/GenBank/DDBJ whole genome shotgun (WGS) entry which is preliminary data.</text>
</comment>
<dbReference type="EMBL" id="JANEYG010000003">
    <property type="protein sequence ID" value="KAJ8924514.1"/>
    <property type="molecule type" value="Genomic_DNA"/>
</dbReference>
<name>A0AAV8WD86_9CUCU</name>
<protein>
    <submittedName>
        <fullName evidence="1">Uncharacterized protein</fullName>
    </submittedName>
</protein>
<organism evidence="1 2">
    <name type="scientific">Exocentrus adspersus</name>
    <dbReference type="NCBI Taxonomy" id="1586481"/>
    <lineage>
        <taxon>Eukaryota</taxon>
        <taxon>Metazoa</taxon>
        <taxon>Ecdysozoa</taxon>
        <taxon>Arthropoda</taxon>
        <taxon>Hexapoda</taxon>
        <taxon>Insecta</taxon>
        <taxon>Pterygota</taxon>
        <taxon>Neoptera</taxon>
        <taxon>Endopterygota</taxon>
        <taxon>Coleoptera</taxon>
        <taxon>Polyphaga</taxon>
        <taxon>Cucujiformia</taxon>
        <taxon>Chrysomeloidea</taxon>
        <taxon>Cerambycidae</taxon>
        <taxon>Lamiinae</taxon>
        <taxon>Acanthocinini</taxon>
        <taxon>Exocentrus</taxon>
    </lineage>
</organism>
<proteinExistence type="predicted"/>
<gene>
    <name evidence="1" type="ORF">NQ315_007312</name>
</gene>
<sequence>VTVELRWCSVVVDKKQQTYTMLKLRYDPTYGRRVRYYPSSAYYFDDTFGPFGDYWPLNYNPVYPYRWPLSLLDLWPTEHHLRKIRVRNNLYSVW</sequence>
<reference evidence="1 2" key="1">
    <citation type="journal article" date="2023" name="Insect Mol. Biol.">
        <title>Genome sequencing provides insights into the evolution of gene families encoding plant cell wall-degrading enzymes in longhorned beetles.</title>
        <authorList>
            <person name="Shin N.R."/>
            <person name="Okamura Y."/>
            <person name="Kirsch R."/>
            <person name="Pauchet Y."/>
        </authorList>
    </citation>
    <scope>NUCLEOTIDE SEQUENCE [LARGE SCALE GENOMIC DNA]</scope>
    <source>
        <strain evidence="1">EAD_L_NR</strain>
    </source>
</reference>